<protein>
    <submittedName>
        <fullName evidence="1">Uncharacterized protein</fullName>
    </submittedName>
</protein>
<reference evidence="1" key="1">
    <citation type="submission" date="2022-03" db="EMBL/GenBank/DDBJ databases">
        <authorList>
            <person name="Alioto T."/>
            <person name="Alioto T."/>
            <person name="Gomez Garrido J."/>
        </authorList>
    </citation>
    <scope>NUCLEOTIDE SEQUENCE</scope>
</reference>
<gene>
    <name evidence="1" type="ORF">PECUL_23A054750</name>
</gene>
<evidence type="ECO:0000313" key="2">
    <source>
        <dbReference type="Proteomes" id="UP001295444"/>
    </source>
</evidence>
<accession>A0AAD1REQ6</accession>
<evidence type="ECO:0000313" key="1">
    <source>
        <dbReference type="EMBL" id="CAH2248077.1"/>
    </source>
</evidence>
<dbReference type="Proteomes" id="UP001295444">
    <property type="component" value="Chromosome 02"/>
</dbReference>
<proteinExistence type="predicted"/>
<name>A0AAD1REQ6_PELCU</name>
<organism evidence="1 2">
    <name type="scientific">Pelobates cultripes</name>
    <name type="common">Western spadefoot toad</name>
    <dbReference type="NCBI Taxonomy" id="61616"/>
    <lineage>
        <taxon>Eukaryota</taxon>
        <taxon>Metazoa</taxon>
        <taxon>Chordata</taxon>
        <taxon>Craniata</taxon>
        <taxon>Vertebrata</taxon>
        <taxon>Euteleostomi</taxon>
        <taxon>Amphibia</taxon>
        <taxon>Batrachia</taxon>
        <taxon>Anura</taxon>
        <taxon>Pelobatoidea</taxon>
        <taxon>Pelobatidae</taxon>
        <taxon>Pelobates</taxon>
    </lineage>
</organism>
<dbReference type="EMBL" id="OW240913">
    <property type="protein sequence ID" value="CAH2248077.1"/>
    <property type="molecule type" value="Genomic_DNA"/>
</dbReference>
<keyword evidence="2" id="KW-1185">Reference proteome</keyword>
<dbReference type="AlphaFoldDB" id="A0AAD1REQ6"/>
<sequence length="145" mass="16100">MVTDIKTFFTSEMATLKADLGMLEGRIKAMEDTVQSFGLKQQSADTHLLEVSSTCAALSAKVEHLEDLARQRNIKIWGIPDIVDVGELPHYIRRLFAASLTPKQAKGLQHDGYTDTSQGCDSKLQVTIRQGHLPLTGQRSRTIYV</sequence>